<dbReference type="PROSITE" id="PS50005">
    <property type="entry name" value="TPR"/>
    <property type="match status" value="4"/>
</dbReference>
<evidence type="ECO:0000256" key="1">
    <source>
        <dbReference type="ARBA" id="ARBA00022737"/>
    </source>
</evidence>
<feature type="repeat" description="TPR" evidence="3">
    <location>
        <begin position="301"/>
        <end position="334"/>
    </location>
</feature>
<dbReference type="NCBIfam" id="NF047558">
    <property type="entry name" value="TPR_END_plus"/>
    <property type="match status" value="1"/>
</dbReference>
<keyword evidence="1" id="KW-0677">Repeat</keyword>
<keyword evidence="4" id="KW-0175">Coiled coil</keyword>
<feature type="repeat" description="TPR" evidence="3">
    <location>
        <begin position="335"/>
        <end position="368"/>
    </location>
</feature>
<dbReference type="PROSITE" id="PS50293">
    <property type="entry name" value="TPR_REGION"/>
    <property type="match status" value="2"/>
</dbReference>
<name>A0A7C3PJ16_9CYAN</name>
<keyword evidence="5" id="KW-1133">Transmembrane helix</keyword>
<dbReference type="AlphaFoldDB" id="A0A7C3PJ16"/>
<gene>
    <name evidence="7" type="ORF">ENR64_28615</name>
</gene>
<sequence>MKRIFSLFFTGLLISCLTLLSFTGVASAQTREPTPTTPQELPDPSPYTNSFWDKLDQLREDRQLQELIEKDLDRSFTIRSQIQTEVDRAFSHTTTLLNVLLALLTFLPVLAAASVWFIRRSVINQLVNETKQQMREEVEKQLEKEVAAEIKQQTDAFKQEVENLRAEFQSQLSQLKSFFSDVQREKDDIIQELAAVTPSLIRESASSETQEKIHRLTQKLESLASQSQLVFTPNDYIEQGKALYFEGRFEEAAALYDRAIQQEPDNAKAWFGKGAALSKQQQFDSALAAYEKALQLKPDFSEAWFGKGTLHAKLQQPDTAISAYDRALELKPDFFLAWFSKARSHALKSEADAAIASLQQAIQLNPEKAKEVAKTDTSFEALRDRPDFQTLIA</sequence>
<keyword evidence="2 3" id="KW-0802">TPR repeat</keyword>
<dbReference type="InterPro" id="IPR011990">
    <property type="entry name" value="TPR-like_helical_dom_sf"/>
</dbReference>
<dbReference type="SMART" id="SM00028">
    <property type="entry name" value="TPR"/>
    <property type="match status" value="4"/>
</dbReference>
<dbReference type="PANTHER" id="PTHR44858:SF1">
    <property type="entry name" value="UDP-N-ACETYLGLUCOSAMINE--PEPTIDE N-ACETYLGLUCOSAMINYLTRANSFERASE SPINDLY-RELATED"/>
    <property type="match status" value="1"/>
</dbReference>
<dbReference type="EMBL" id="DSRU01000429">
    <property type="protein sequence ID" value="HFN01634.1"/>
    <property type="molecule type" value="Genomic_DNA"/>
</dbReference>
<evidence type="ECO:0000256" key="5">
    <source>
        <dbReference type="SAM" id="Phobius"/>
    </source>
</evidence>
<keyword evidence="6" id="KW-0732">Signal</keyword>
<protein>
    <submittedName>
        <fullName evidence="7">Tetratricopeptide repeat protein</fullName>
    </submittedName>
</protein>
<evidence type="ECO:0000256" key="6">
    <source>
        <dbReference type="SAM" id="SignalP"/>
    </source>
</evidence>
<keyword evidence="5" id="KW-0812">Transmembrane</keyword>
<dbReference type="Gene3D" id="1.25.40.10">
    <property type="entry name" value="Tetratricopeptide repeat domain"/>
    <property type="match status" value="2"/>
</dbReference>
<feature type="repeat" description="TPR" evidence="3">
    <location>
        <begin position="233"/>
        <end position="266"/>
    </location>
</feature>
<comment type="caution">
    <text evidence="7">The sequence shown here is derived from an EMBL/GenBank/DDBJ whole genome shotgun (WGS) entry which is preliminary data.</text>
</comment>
<feature type="repeat" description="TPR" evidence="3">
    <location>
        <begin position="267"/>
        <end position="300"/>
    </location>
</feature>
<proteinExistence type="predicted"/>
<dbReference type="InterPro" id="IPR019734">
    <property type="entry name" value="TPR_rpt"/>
</dbReference>
<dbReference type="PANTHER" id="PTHR44858">
    <property type="entry name" value="TETRATRICOPEPTIDE REPEAT PROTEIN 6"/>
    <property type="match status" value="1"/>
</dbReference>
<dbReference type="PROSITE" id="PS51257">
    <property type="entry name" value="PROKAR_LIPOPROTEIN"/>
    <property type="match status" value="1"/>
</dbReference>
<feature type="transmembrane region" description="Helical" evidence="5">
    <location>
        <begin position="96"/>
        <end position="118"/>
    </location>
</feature>
<dbReference type="Pfam" id="PF13432">
    <property type="entry name" value="TPR_16"/>
    <property type="match status" value="2"/>
</dbReference>
<feature type="chain" id="PRO_5027758652" evidence="6">
    <location>
        <begin position="29"/>
        <end position="393"/>
    </location>
</feature>
<evidence type="ECO:0000256" key="2">
    <source>
        <dbReference type="ARBA" id="ARBA00022803"/>
    </source>
</evidence>
<evidence type="ECO:0000313" key="7">
    <source>
        <dbReference type="EMBL" id="HFN01634.1"/>
    </source>
</evidence>
<evidence type="ECO:0000256" key="3">
    <source>
        <dbReference type="PROSITE-ProRule" id="PRU00339"/>
    </source>
</evidence>
<feature type="signal peptide" evidence="6">
    <location>
        <begin position="1"/>
        <end position="28"/>
    </location>
</feature>
<accession>A0A7C3PJ16</accession>
<keyword evidence="5" id="KW-0472">Membrane</keyword>
<dbReference type="InterPro" id="IPR050498">
    <property type="entry name" value="Ycf3"/>
</dbReference>
<feature type="coiled-coil region" evidence="4">
    <location>
        <begin position="124"/>
        <end position="167"/>
    </location>
</feature>
<reference evidence="7" key="1">
    <citation type="journal article" date="2020" name="mSystems">
        <title>Genome- and Community-Level Interaction Insights into Carbon Utilization and Element Cycling Functions of Hydrothermarchaeota in Hydrothermal Sediment.</title>
        <authorList>
            <person name="Zhou Z."/>
            <person name="Liu Y."/>
            <person name="Xu W."/>
            <person name="Pan J."/>
            <person name="Luo Z.H."/>
            <person name="Li M."/>
        </authorList>
    </citation>
    <scope>NUCLEOTIDE SEQUENCE [LARGE SCALE GENOMIC DNA]</scope>
    <source>
        <strain evidence="7">SpSt-418</strain>
    </source>
</reference>
<evidence type="ECO:0000256" key="4">
    <source>
        <dbReference type="SAM" id="Coils"/>
    </source>
</evidence>
<dbReference type="SUPFAM" id="SSF48452">
    <property type="entry name" value="TPR-like"/>
    <property type="match status" value="1"/>
</dbReference>
<organism evidence="7">
    <name type="scientific">Oscillatoriales cyanobacterium SpSt-418</name>
    <dbReference type="NCBI Taxonomy" id="2282169"/>
    <lineage>
        <taxon>Bacteria</taxon>
        <taxon>Bacillati</taxon>
        <taxon>Cyanobacteriota</taxon>
        <taxon>Cyanophyceae</taxon>
        <taxon>Oscillatoriophycideae</taxon>
        <taxon>Oscillatoriales</taxon>
    </lineage>
</organism>